<dbReference type="RefSeq" id="WP_300990731.1">
    <property type="nucleotide sequence ID" value="NZ_CP129235.1"/>
</dbReference>
<feature type="domain" description="Bacterial bifunctional deaminase-reductase C-terminal" evidence="1">
    <location>
        <begin position="3"/>
        <end position="170"/>
    </location>
</feature>
<evidence type="ECO:0000313" key="3">
    <source>
        <dbReference type="Proteomes" id="UP001172142"/>
    </source>
</evidence>
<organism evidence="2 3">
    <name type="scientific">Planococcus shenhongbingii</name>
    <dbReference type="NCBI Taxonomy" id="3058398"/>
    <lineage>
        <taxon>Bacteria</taxon>
        <taxon>Bacillati</taxon>
        <taxon>Bacillota</taxon>
        <taxon>Bacilli</taxon>
        <taxon>Bacillales</taxon>
        <taxon>Caryophanaceae</taxon>
        <taxon>Planococcus</taxon>
    </lineage>
</organism>
<sequence length="178" mass="20194">MGKIVVSMYVTLDGVMELPSWTAPYWNDEIAKFELDLLSASDSLLLGRITYEEFAARWPERDDEEGFARRINEMPKYVATTTLTKAEWNAAFIKENAAEEIANLKKAKKKLLVYGSGTLVEKLLEHDLIDELHLLTFPLVLGEGKRLFKEGIDQKKFMLTDSRTTDSGVVISSYVPDK</sequence>
<dbReference type="InterPro" id="IPR050765">
    <property type="entry name" value="Riboflavin_Biosynth_HTPR"/>
</dbReference>
<dbReference type="InterPro" id="IPR024072">
    <property type="entry name" value="DHFR-like_dom_sf"/>
</dbReference>
<name>A0ABT8NBY4_9BACL</name>
<dbReference type="EMBL" id="JAUJWU010000001">
    <property type="protein sequence ID" value="MDN7245383.1"/>
    <property type="molecule type" value="Genomic_DNA"/>
</dbReference>
<dbReference type="Gene3D" id="3.40.430.10">
    <property type="entry name" value="Dihydrofolate Reductase, subunit A"/>
    <property type="match status" value="1"/>
</dbReference>
<dbReference type="PANTHER" id="PTHR38011:SF11">
    <property type="entry name" value="2,5-DIAMINO-6-RIBOSYLAMINO-4(3H)-PYRIMIDINONE 5'-PHOSPHATE REDUCTASE"/>
    <property type="match status" value="1"/>
</dbReference>
<proteinExistence type="predicted"/>
<dbReference type="InterPro" id="IPR002734">
    <property type="entry name" value="RibDG_C"/>
</dbReference>
<comment type="caution">
    <text evidence="2">The sequence shown here is derived from an EMBL/GenBank/DDBJ whole genome shotgun (WGS) entry which is preliminary data.</text>
</comment>
<accession>A0ABT8NBY4</accession>
<dbReference type="Proteomes" id="UP001172142">
    <property type="component" value="Unassembled WGS sequence"/>
</dbReference>
<reference evidence="2 3" key="1">
    <citation type="submission" date="2023-07" db="EMBL/GenBank/DDBJ databases">
        <title>Novel species in genus Planococcus.</title>
        <authorList>
            <person name="Ning S."/>
        </authorList>
    </citation>
    <scope>NUCLEOTIDE SEQUENCE [LARGE SCALE GENOMIC DNA]</scope>
    <source>
        <strain evidence="2 3">N017</strain>
    </source>
</reference>
<dbReference type="PANTHER" id="PTHR38011">
    <property type="entry name" value="DIHYDROFOLATE REDUCTASE FAMILY PROTEIN (AFU_ORTHOLOGUE AFUA_8G06820)"/>
    <property type="match status" value="1"/>
</dbReference>
<dbReference type="Pfam" id="PF01872">
    <property type="entry name" value="RibD_C"/>
    <property type="match status" value="1"/>
</dbReference>
<protein>
    <submittedName>
        <fullName evidence="2">Dihydrofolate reductase family protein</fullName>
    </submittedName>
</protein>
<evidence type="ECO:0000313" key="2">
    <source>
        <dbReference type="EMBL" id="MDN7245383.1"/>
    </source>
</evidence>
<gene>
    <name evidence="2" type="ORF">QWY13_07710</name>
</gene>
<evidence type="ECO:0000259" key="1">
    <source>
        <dbReference type="Pfam" id="PF01872"/>
    </source>
</evidence>
<dbReference type="SUPFAM" id="SSF53597">
    <property type="entry name" value="Dihydrofolate reductase-like"/>
    <property type="match status" value="1"/>
</dbReference>
<keyword evidence="3" id="KW-1185">Reference proteome</keyword>